<dbReference type="Pfam" id="PF09995">
    <property type="entry name" value="MPAB_Lcp_cat"/>
    <property type="match status" value="1"/>
</dbReference>
<evidence type="ECO:0000259" key="1">
    <source>
        <dbReference type="Pfam" id="PF09995"/>
    </source>
</evidence>
<reference evidence="2 3" key="1">
    <citation type="submission" date="2023-07" db="EMBL/GenBank/DDBJ databases">
        <title>Sorghum-associated microbial communities from plants grown in Nebraska, USA.</title>
        <authorList>
            <person name="Schachtman D."/>
        </authorList>
    </citation>
    <scope>NUCLEOTIDE SEQUENCE [LARGE SCALE GENOMIC DNA]</scope>
    <source>
        <strain evidence="2 3">4272</strain>
    </source>
</reference>
<feature type="domain" description="ER-bound oxygenase mpaB/mpaB'/Rubber oxygenase catalytic" evidence="1">
    <location>
        <begin position="42"/>
        <end position="130"/>
    </location>
</feature>
<name>A0ABU1XRV0_9NOCA</name>
<proteinExistence type="predicted"/>
<dbReference type="Proteomes" id="UP001251217">
    <property type="component" value="Unassembled WGS sequence"/>
</dbReference>
<organism evidence="2 3">
    <name type="scientific">Nocardia kruczakiae</name>
    <dbReference type="NCBI Taxonomy" id="261477"/>
    <lineage>
        <taxon>Bacteria</taxon>
        <taxon>Bacillati</taxon>
        <taxon>Actinomycetota</taxon>
        <taxon>Actinomycetes</taxon>
        <taxon>Mycobacteriales</taxon>
        <taxon>Nocardiaceae</taxon>
        <taxon>Nocardia</taxon>
    </lineage>
</organism>
<sequence length="130" mass="14169">MSQPMPADPGPATLVPRARHRDTDAVDTVFLADEISAWLSPAYGAANVVMQLANAGVAYGVMESTVDSGNLHKHPIKRGRTTMTYIAVAVAGNAQDRRIYREAVNAAHRQVRSRPRSPVSYNAFDPRLQL</sequence>
<dbReference type="PANTHER" id="PTHR36151">
    <property type="entry name" value="BLR2777 PROTEIN"/>
    <property type="match status" value="1"/>
</dbReference>
<dbReference type="PANTHER" id="PTHR36151:SF3">
    <property type="entry name" value="ER-BOUND OXYGENASE MPAB_MPAB'_RUBBER OXYGENASE CATALYTIC DOMAIN-CONTAINING PROTEIN"/>
    <property type="match status" value="1"/>
</dbReference>
<comment type="caution">
    <text evidence="2">The sequence shown here is derived from an EMBL/GenBank/DDBJ whole genome shotgun (WGS) entry which is preliminary data.</text>
</comment>
<dbReference type="EMBL" id="JAVDWW010000013">
    <property type="protein sequence ID" value="MDR7172607.1"/>
    <property type="molecule type" value="Genomic_DNA"/>
</dbReference>
<dbReference type="InterPro" id="IPR018713">
    <property type="entry name" value="MPAB/Lcp_cat_dom"/>
</dbReference>
<keyword evidence="3" id="KW-1185">Reference proteome</keyword>
<evidence type="ECO:0000313" key="2">
    <source>
        <dbReference type="EMBL" id="MDR7172607.1"/>
    </source>
</evidence>
<accession>A0ABU1XRV0</accession>
<protein>
    <submittedName>
        <fullName evidence="2">Uncharacterized protein (DUF2236 family)</fullName>
    </submittedName>
</protein>
<gene>
    <name evidence="2" type="ORF">J2W56_006372</name>
</gene>
<evidence type="ECO:0000313" key="3">
    <source>
        <dbReference type="Proteomes" id="UP001251217"/>
    </source>
</evidence>